<reference evidence="2 3" key="1">
    <citation type="submission" date="2019-05" db="EMBL/GenBank/DDBJ databases">
        <title>Another draft genome of Portunus trituberculatus and its Hox gene families provides insights of decapod evolution.</title>
        <authorList>
            <person name="Jeong J.-H."/>
            <person name="Song I."/>
            <person name="Kim S."/>
            <person name="Choi T."/>
            <person name="Kim D."/>
            <person name="Ryu S."/>
            <person name="Kim W."/>
        </authorList>
    </citation>
    <scope>NUCLEOTIDE SEQUENCE [LARGE SCALE GENOMIC DNA]</scope>
    <source>
        <tissue evidence="2">Muscle</tissue>
    </source>
</reference>
<evidence type="ECO:0000313" key="2">
    <source>
        <dbReference type="EMBL" id="MPC10294.1"/>
    </source>
</evidence>
<protein>
    <submittedName>
        <fullName evidence="2">Uncharacterized protein</fullName>
    </submittedName>
</protein>
<sequence>MHRHRPALSPRGDARHTRHHHNTTRVQEMYEWPRKSIPAPSLFARATRQQVLYRSQARRLLTSKGSAAGLA</sequence>
<proteinExistence type="predicted"/>
<evidence type="ECO:0000256" key="1">
    <source>
        <dbReference type="SAM" id="MobiDB-lite"/>
    </source>
</evidence>
<organism evidence="2 3">
    <name type="scientific">Portunus trituberculatus</name>
    <name type="common">Swimming crab</name>
    <name type="synonym">Neptunus trituberculatus</name>
    <dbReference type="NCBI Taxonomy" id="210409"/>
    <lineage>
        <taxon>Eukaryota</taxon>
        <taxon>Metazoa</taxon>
        <taxon>Ecdysozoa</taxon>
        <taxon>Arthropoda</taxon>
        <taxon>Crustacea</taxon>
        <taxon>Multicrustacea</taxon>
        <taxon>Malacostraca</taxon>
        <taxon>Eumalacostraca</taxon>
        <taxon>Eucarida</taxon>
        <taxon>Decapoda</taxon>
        <taxon>Pleocyemata</taxon>
        <taxon>Brachyura</taxon>
        <taxon>Eubrachyura</taxon>
        <taxon>Portunoidea</taxon>
        <taxon>Portunidae</taxon>
        <taxon>Portuninae</taxon>
        <taxon>Portunus</taxon>
    </lineage>
</organism>
<name>A0A5B7CNT6_PORTR</name>
<gene>
    <name evidence="2" type="ORF">E2C01_002926</name>
</gene>
<comment type="caution">
    <text evidence="2">The sequence shown here is derived from an EMBL/GenBank/DDBJ whole genome shotgun (WGS) entry which is preliminary data.</text>
</comment>
<accession>A0A5B7CNT6</accession>
<feature type="region of interest" description="Disordered" evidence="1">
    <location>
        <begin position="1"/>
        <end position="31"/>
    </location>
</feature>
<dbReference type="Proteomes" id="UP000324222">
    <property type="component" value="Unassembled WGS sequence"/>
</dbReference>
<evidence type="ECO:0000313" key="3">
    <source>
        <dbReference type="Proteomes" id="UP000324222"/>
    </source>
</evidence>
<keyword evidence="3" id="KW-1185">Reference proteome</keyword>
<dbReference type="AlphaFoldDB" id="A0A5B7CNT6"/>
<dbReference type="EMBL" id="VSRR010000109">
    <property type="protein sequence ID" value="MPC10294.1"/>
    <property type="molecule type" value="Genomic_DNA"/>
</dbReference>